<organism evidence="1 2">
    <name type="scientific">Beijerinckia indica subsp. indica (strain ATCC 9039 / DSM 1715 / NCIMB 8712)</name>
    <dbReference type="NCBI Taxonomy" id="395963"/>
    <lineage>
        <taxon>Bacteria</taxon>
        <taxon>Pseudomonadati</taxon>
        <taxon>Pseudomonadota</taxon>
        <taxon>Alphaproteobacteria</taxon>
        <taxon>Hyphomicrobiales</taxon>
        <taxon>Beijerinckiaceae</taxon>
        <taxon>Beijerinckia</taxon>
    </lineage>
</organism>
<accession>B2ILP1</accession>
<dbReference type="HOGENOM" id="CLU_3196583_0_0_5"/>
<keyword evidence="2" id="KW-1185">Reference proteome</keyword>
<proteinExistence type="predicted"/>
<sequence length="45" mass="5226">MSHLLTSKMGKRDNAENLLHNRHVAYFRHGWCDIASDESIATGWR</sequence>
<evidence type="ECO:0000313" key="1">
    <source>
        <dbReference type="EMBL" id="ACB97441.1"/>
    </source>
</evidence>
<dbReference type="AlphaFoldDB" id="B2ILP1"/>
<evidence type="ECO:0000313" key="2">
    <source>
        <dbReference type="Proteomes" id="UP000001695"/>
    </source>
</evidence>
<geneLocation type="plasmid" evidence="1 2">
    <name>pBIND02</name>
</geneLocation>
<protein>
    <submittedName>
        <fullName evidence="1">Uncharacterized protein</fullName>
    </submittedName>
</protein>
<reference evidence="1 2" key="1">
    <citation type="submission" date="2008-03" db="EMBL/GenBank/DDBJ databases">
        <title>Complete sequence of plasmid2 of Beijerinckia indica subsp. indica ATCC 9039.</title>
        <authorList>
            <consortium name="US DOE Joint Genome Institute"/>
            <person name="Copeland A."/>
            <person name="Lucas S."/>
            <person name="Lapidus A."/>
            <person name="Glavina del Rio T."/>
            <person name="Dalin E."/>
            <person name="Tice H."/>
            <person name="Bruce D."/>
            <person name="Goodwin L."/>
            <person name="Pitluck S."/>
            <person name="LaButti K."/>
            <person name="Schmutz J."/>
            <person name="Larimer F."/>
            <person name="Land M."/>
            <person name="Hauser L."/>
            <person name="Kyrpides N."/>
            <person name="Ivanova N."/>
            <person name="Dunfield P.F."/>
            <person name="Dedysh S.N."/>
            <person name="Liesack W."/>
            <person name="Saw J.H."/>
            <person name="Alam M."/>
            <person name="Chen Y."/>
            <person name="Murrell J.C."/>
            <person name="Richardson P."/>
        </authorList>
    </citation>
    <scope>NUCLEOTIDE SEQUENCE [LARGE SCALE GENOMIC DNA]</scope>
    <source>
        <strain evidence="2">ATCC 9039 / DSM 1715 / NCIMB 8712</strain>
        <plasmid evidence="1 2">pBIND02</plasmid>
    </source>
</reference>
<name>B2ILP1_BEII9</name>
<dbReference type="EMBL" id="CP001018">
    <property type="protein sequence ID" value="ACB97441.1"/>
    <property type="molecule type" value="Genomic_DNA"/>
</dbReference>
<dbReference type="Proteomes" id="UP000001695">
    <property type="component" value="Plasmid pBIND02"/>
</dbReference>
<dbReference type="KEGG" id="bid:Bind_3916"/>
<gene>
    <name evidence="1" type="ordered locus">Bind_3916</name>
</gene>
<keyword evidence="1" id="KW-0614">Plasmid</keyword>